<name>A0ABP7DVS4_9MICC</name>
<dbReference type="PANTHER" id="PTHR30204:SF93">
    <property type="entry name" value="HTH MERR-TYPE DOMAIN-CONTAINING PROTEIN"/>
    <property type="match status" value="1"/>
</dbReference>
<comment type="caution">
    <text evidence="4">The sequence shown here is derived from an EMBL/GenBank/DDBJ whole genome shotgun (WGS) entry which is preliminary data.</text>
</comment>
<evidence type="ECO:0000259" key="3">
    <source>
        <dbReference type="PROSITE" id="PS50937"/>
    </source>
</evidence>
<dbReference type="SMART" id="SM00422">
    <property type="entry name" value="HTH_MERR"/>
    <property type="match status" value="1"/>
</dbReference>
<dbReference type="InterPro" id="IPR009061">
    <property type="entry name" value="DNA-bd_dom_put_sf"/>
</dbReference>
<dbReference type="InterPro" id="IPR047057">
    <property type="entry name" value="MerR_fam"/>
</dbReference>
<protein>
    <submittedName>
        <fullName evidence="4">MerR family transcriptional regulator</fullName>
    </submittedName>
</protein>
<dbReference type="PROSITE" id="PS50937">
    <property type="entry name" value="HTH_MERR_2"/>
    <property type="match status" value="1"/>
</dbReference>
<dbReference type="RefSeq" id="WP_344884958.1">
    <property type="nucleotide sequence ID" value="NZ_BAABCJ010000006.1"/>
</dbReference>
<keyword evidence="5" id="KW-1185">Reference proteome</keyword>
<keyword evidence="2" id="KW-0175">Coiled coil</keyword>
<dbReference type="PANTHER" id="PTHR30204">
    <property type="entry name" value="REDOX-CYCLING DRUG-SENSING TRANSCRIPTIONAL ACTIVATOR SOXR"/>
    <property type="match status" value="1"/>
</dbReference>
<dbReference type="EMBL" id="BAABCJ010000006">
    <property type="protein sequence ID" value="GAA3709590.1"/>
    <property type="molecule type" value="Genomic_DNA"/>
</dbReference>
<dbReference type="PRINTS" id="PR00040">
    <property type="entry name" value="HTHMERR"/>
</dbReference>
<dbReference type="SUPFAM" id="SSF46955">
    <property type="entry name" value="Putative DNA-binding domain"/>
    <property type="match status" value="1"/>
</dbReference>
<dbReference type="Gene3D" id="1.10.1660.10">
    <property type="match status" value="1"/>
</dbReference>
<gene>
    <name evidence="4" type="ORF">GCM10022377_24060</name>
</gene>
<dbReference type="InterPro" id="IPR000551">
    <property type="entry name" value="MerR-type_HTH_dom"/>
</dbReference>
<organism evidence="4 5">
    <name type="scientific">Zhihengliuella alba</name>
    <dbReference type="NCBI Taxonomy" id="547018"/>
    <lineage>
        <taxon>Bacteria</taxon>
        <taxon>Bacillati</taxon>
        <taxon>Actinomycetota</taxon>
        <taxon>Actinomycetes</taxon>
        <taxon>Micrococcales</taxon>
        <taxon>Micrococcaceae</taxon>
        <taxon>Zhihengliuella</taxon>
    </lineage>
</organism>
<dbReference type="Proteomes" id="UP001501536">
    <property type="component" value="Unassembled WGS sequence"/>
</dbReference>
<reference evidence="5" key="1">
    <citation type="journal article" date="2019" name="Int. J. Syst. Evol. Microbiol.">
        <title>The Global Catalogue of Microorganisms (GCM) 10K type strain sequencing project: providing services to taxonomists for standard genome sequencing and annotation.</title>
        <authorList>
            <consortium name="The Broad Institute Genomics Platform"/>
            <consortium name="The Broad Institute Genome Sequencing Center for Infectious Disease"/>
            <person name="Wu L."/>
            <person name="Ma J."/>
        </authorList>
    </citation>
    <scope>NUCLEOTIDE SEQUENCE [LARGE SCALE GENOMIC DNA]</scope>
    <source>
        <strain evidence="5">JCM 16961</strain>
    </source>
</reference>
<evidence type="ECO:0000256" key="2">
    <source>
        <dbReference type="SAM" id="Coils"/>
    </source>
</evidence>
<accession>A0ABP7DVS4</accession>
<evidence type="ECO:0000256" key="1">
    <source>
        <dbReference type="ARBA" id="ARBA00023125"/>
    </source>
</evidence>
<dbReference type="Pfam" id="PF13411">
    <property type="entry name" value="MerR_1"/>
    <property type="match status" value="1"/>
</dbReference>
<dbReference type="PROSITE" id="PS00552">
    <property type="entry name" value="HTH_MERR_1"/>
    <property type="match status" value="1"/>
</dbReference>
<feature type="coiled-coil region" evidence="2">
    <location>
        <begin position="80"/>
        <end position="107"/>
    </location>
</feature>
<proteinExistence type="predicted"/>
<sequence length="117" mass="13334">MQIGELAEAVGLSLRTIRHYDDVGLLPASRTEGGYRVYTDEDLRRMLVIRTLKPLGFSLEELRTALNCLDDARSGTPEAQEQLAALVEQIRERRDQMEVNLRRADELLGDLDHRRDG</sequence>
<evidence type="ECO:0000313" key="4">
    <source>
        <dbReference type="EMBL" id="GAA3709590.1"/>
    </source>
</evidence>
<keyword evidence="1" id="KW-0238">DNA-binding</keyword>
<evidence type="ECO:0000313" key="5">
    <source>
        <dbReference type="Proteomes" id="UP001501536"/>
    </source>
</evidence>
<feature type="domain" description="HTH merR-type" evidence="3">
    <location>
        <begin position="1"/>
        <end position="68"/>
    </location>
</feature>
<dbReference type="CDD" id="cd00592">
    <property type="entry name" value="HTH_MerR-like"/>
    <property type="match status" value="1"/>
</dbReference>